<keyword evidence="1" id="KW-0732">Signal</keyword>
<feature type="chain" id="PRO_5045949423" evidence="1">
    <location>
        <begin position="26"/>
        <end position="220"/>
    </location>
</feature>
<dbReference type="Proteomes" id="UP001451303">
    <property type="component" value="Unassembled WGS sequence"/>
</dbReference>
<reference evidence="2 3" key="1">
    <citation type="submission" date="2023-09" db="EMBL/GenBank/DDBJ databases">
        <title>Multi-omics analysis of a traditional fermented food reveals byproduct-associated fungal strains for waste-to-food upcycling.</title>
        <authorList>
            <consortium name="Lawrence Berkeley National Laboratory"/>
            <person name="Rekdal V.M."/>
            <person name="Villalobos-Escobedo J.M."/>
            <person name="Rodriguez-Valeron N."/>
            <person name="Garcia M.O."/>
            <person name="Vasquez D.P."/>
            <person name="Damayanti I."/>
            <person name="Sorensen P.M."/>
            <person name="Baidoo E.E."/>
            <person name="De Carvalho A.C."/>
            <person name="Riley R."/>
            <person name="Lipzen A."/>
            <person name="He G."/>
            <person name="Yan M."/>
            <person name="Haridas S."/>
            <person name="Daum C."/>
            <person name="Yoshinaga Y."/>
            <person name="Ng V."/>
            <person name="Grigoriev I.V."/>
            <person name="Munk R."/>
            <person name="Nuraida L."/>
            <person name="Wijaya C.H."/>
            <person name="Morales P.-C."/>
            <person name="Keasling J.D."/>
        </authorList>
    </citation>
    <scope>NUCLEOTIDE SEQUENCE [LARGE SCALE GENOMIC DNA]</scope>
    <source>
        <strain evidence="2 3">FGSC 2613</strain>
    </source>
</reference>
<gene>
    <name evidence="2" type="ORF">QR685DRAFT_576062</name>
</gene>
<protein>
    <submittedName>
        <fullName evidence="2">Uncharacterized protein</fullName>
    </submittedName>
</protein>
<name>A0ABR3CYP8_NEUIN</name>
<sequence>MHLLRNALQDMTAIACLLLLRPVRSGWWRELVCSNLFWADKNHESETAQWLRREDKAQGLPIRLQLVGNRPALTEAAGAQKEPRGGGGGGGCDGGNWKYGPLSTSWSMLTCSSNGIDGGVNETAVQMMDYLYDFLTRCLSFFLGTVPWGPSGTASRKARTGTSMLAEVCVLHRACAHGGGVTALRPWISRATALCGPCTVHAKLEVRRRGVAIRSIISER</sequence>
<feature type="signal peptide" evidence="1">
    <location>
        <begin position="1"/>
        <end position="25"/>
    </location>
</feature>
<proteinExistence type="predicted"/>
<dbReference type="EMBL" id="JAVLET010000016">
    <property type="protein sequence ID" value="KAL0465562.1"/>
    <property type="molecule type" value="Genomic_DNA"/>
</dbReference>
<evidence type="ECO:0000313" key="3">
    <source>
        <dbReference type="Proteomes" id="UP001451303"/>
    </source>
</evidence>
<comment type="caution">
    <text evidence="2">The sequence shown here is derived from an EMBL/GenBank/DDBJ whole genome shotgun (WGS) entry which is preliminary data.</text>
</comment>
<evidence type="ECO:0000313" key="2">
    <source>
        <dbReference type="EMBL" id="KAL0465562.1"/>
    </source>
</evidence>
<organism evidence="2 3">
    <name type="scientific">Neurospora intermedia</name>
    <dbReference type="NCBI Taxonomy" id="5142"/>
    <lineage>
        <taxon>Eukaryota</taxon>
        <taxon>Fungi</taxon>
        <taxon>Dikarya</taxon>
        <taxon>Ascomycota</taxon>
        <taxon>Pezizomycotina</taxon>
        <taxon>Sordariomycetes</taxon>
        <taxon>Sordariomycetidae</taxon>
        <taxon>Sordariales</taxon>
        <taxon>Sordariaceae</taxon>
        <taxon>Neurospora</taxon>
    </lineage>
</organism>
<evidence type="ECO:0000256" key="1">
    <source>
        <dbReference type="SAM" id="SignalP"/>
    </source>
</evidence>
<accession>A0ABR3CYP8</accession>
<keyword evidence="3" id="KW-1185">Reference proteome</keyword>